<dbReference type="InterPro" id="IPR029058">
    <property type="entry name" value="AB_hydrolase_fold"/>
</dbReference>
<dbReference type="SUPFAM" id="SSF53474">
    <property type="entry name" value="alpha/beta-Hydrolases"/>
    <property type="match status" value="1"/>
</dbReference>
<evidence type="ECO:0000313" key="4">
    <source>
        <dbReference type="EMBL" id="SEL54755.1"/>
    </source>
</evidence>
<gene>
    <name evidence="4" type="ORF">SAMN05216262_11368</name>
</gene>
<keyword evidence="4" id="KW-0031">Aminopeptidase</keyword>
<dbReference type="GO" id="GO:0004177">
    <property type="term" value="F:aminopeptidase activity"/>
    <property type="evidence" value="ECO:0007669"/>
    <property type="project" value="UniProtKB-KW"/>
</dbReference>
<dbReference type="GO" id="GO:0016042">
    <property type="term" value="P:lipid catabolic process"/>
    <property type="evidence" value="ECO:0007669"/>
    <property type="project" value="UniProtKB-KW"/>
</dbReference>
<keyword evidence="4" id="KW-0645">Protease</keyword>
<feature type="domain" description="AB hydrolase-1" evidence="3">
    <location>
        <begin position="28"/>
        <end position="179"/>
    </location>
</feature>
<dbReference type="STRING" id="641665.GCA_002104455_01202"/>
<keyword evidence="2" id="KW-0443">Lipid metabolism</keyword>
<sequence length="295" mass="33662">MQQESLFITDNEQQLHLRHIWQRPGGVPIFLLHGTIENGFIFYSEKGKGLACFLAEQGFDVYVGDLRGRGKSTPLINAQSCFGQYEAITRDIPLFLEKIQLLNPQKIHLIAHSWGGVLLASFLARYPQWLDKVLSQTCFGTKRVVTAKNLESFVKIGLIWRYIAPLLVKRHGYLDAKKYRLGADNETKQSLQESLAWVKPGHWRDRYDGFDYQQAANAITWPPTWHFTGSKDQALGHAQDVQLFIDECGNTQAKFSLLSKQAGNLVDYDHINILTHPLAVEDHFLPLAQWLKDKS</sequence>
<dbReference type="EMBL" id="FOBI01000013">
    <property type="protein sequence ID" value="SEL54755.1"/>
    <property type="molecule type" value="Genomic_DNA"/>
</dbReference>
<accession>A0A1H7R4B3</accession>
<evidence type="ECO:0000256" key="2">
    <source>
        <dbReference type="ARBA" id="ARBA00023098"/>
    </source>
</evidence>
<dbReference type="Pfam" id="PF00561">
    <property type="entry name" value="Abhydrolase_1"/>
    <property type="match status" value="1"/>
</dbReference>
<dbReference type="Gene3D" id="3.40.50.1820">
    <property type="entry name" value="alpha/beta hydrolase"/>
    <property type="match status" value="1"/>
</dbReference>
<protein>
    <submittedName>
        <fullName evidence="4">Serine aminopeptidase, S33</fullName>
    </submittedName>
</protein>
<reference evidence="5" key="1">
    <citation type="submission" date="2016-10" db="EMBL/GenBank/DDBJ databases">
        <authorList>
            <person name="Varghese N."/>
            <person name="Submissions S."/>
        </authorList>
    </citation>
    <scope>NUCLEOTIDE SEQUENCE [LARGE SCALE GENOMIC DNA]</scope>
    <source>
        <strain evidence="5">CGMCC 1.9127</strain>
    </source>
</reference>
<evidence type="ECO:0000313" key="5">
    <source>
        <dbReference type="Proteomes" id="UP000199297"/>
    </source>
</evidence>
<dbReference type="AlphaFoldDB" id="A0A1H7R4B3"/>
<keyword evidence="1" id="KW-0442">Lipid degradation</keyword>
<keyword evidence="5" id="KW-1185">Reference proteome</keyword>
<name>A0A1H7R4B3_9GAMM</name>
<proteinExistence type="predicted"/>
<keyword evidence="4" id="KW-0378">Hydrolase</keyword>
<dbReference type="RefSeq" id="WP_085285576.1">
    <property type="nucleotide sequence ID" value="NZ_FOBI01000013.1"/>
</dbReference>
<dbReference type="OrthoDB" id="5758827at2"/>
<dbReference type="InterPro" id="IPR000073">
    <property type="entry name" value="AB_hydrolase_1"/>
</dbReference>
<organism evidence="4 5">
    <name type="scientific">Colwellia chukchiensis</name>
    <dbReference type="NCBI Taxonomy" id="641665"/>
    <lineage>
        <taxon>Bacteria</taxon>
        <taxon>Pseudomonadati</taxon>
        <taxon>Pseudomonadota</taxon>
        <taxon>Gammaproteobacteria</taxon>
        <taxon>Alteromonadales</taxon>
        <taxon>Colwelliaceae</taxon>
        <taxon>Colwellia</taxon>
    </lineage>
</organism>
<dbReference type="Proteomes" id="UP000199297">
    <property type="component" value="Unassembled WGS sequence"/>
</dbReference>
<dbReference type="PANTHER" id="PTHR11005">
    <property type="entry name" value="LYSOSOMAL ACID LIPASE-RELATED"/>
    <property type="match status" value="1"/>
</dbReference>
<evidence type="ECO:0000256" key="1">
    <source>
        <dbReference type="ARBA" id="ARBA00022963"/>
    </source>
</evidence>
<evidence type="ECO:0000259" key="3">
    <source>
        <dbReference type="Pfam" id="PF00561"/>
    </source>
</evidence>